<keyword evidence="5" id="KW-1185">Reference proteome</keyword>
<dbReference type="NCBIfam" id="TIGR00756">
    <property type="entry name" value="PPR"/>
    <property type="match status" value="3"/>
</dbReference>
<dbReference type="GO" id="GO:0099402">
    <property type="term" value="P:plant organ development"/>
    <property type="evidence" value="ECO:0007669"/>
    <property type="project" value="UniProtKB-ARBA"/>
</dbReference>
<evidence type="ECO:0008006" key="6">
    <source>
        <dbReference type="Google" id="ProtNLM"/>
    </source>
</evidence>
<feature type="repeat" description="PPR" evidence="3">
    <location>
        <begin position="166"/>
        <end position="200"/>
    </location>
</feature>
<dbReference type="InterPro" id="IPR046960">
    <property type="entry name" value="PPR_At4g14850-like_plant"/>
</dbReference>
<dbReference type="InterPro" id="IPR046848">
    <property type="entry name" value="E_motif"/>
</dbReference>
<dbReference type="FunFam" id="1.25.40.10:FF:000205">
    <property type="entry name" value="Pentatricopeptide repeat-containing protein, mitochondrial"/>
    <property type="match status" value="1"/>
</dbReference>
<proteinExistence type="inferred from homology"/>
<comment type="caution">
    <text evidence="4">The sequence shown here is derived from an EMBL/GenBank/DDBJ whole genome shotgun (WGS) entry which is preliminary data.</text>
</comment>
<feature type="repeat" description="PPR" evidence="3">
    <location>
        <begin position="65"/>
        <end position="99"/>
    </location>
</feature>
<name>A0A1R3GU45_COCAP</name>
<comment type="similarity">
    <text evidence="2">Belongs to the PPR family. PCMP-E subfamily.</text>
</comment>
<dbReference type="FunFam" id="1.25.40.10:FF:000158">
    <property type="entry name" value="pentatricopeptide repeat-containing protein At2g33680"/>
    <property type="match status" value="1"/>
</dbReference>
<feature type="repeat" description="PPR" evidence="3">
    <location>
        <begin position="372"/>
        <end position="406"/>
    </location>
</feature>
<dbReference type="GO" id="GO:0009451">
    <property type="term" value="P:RNA modification"/>
    <property type="evidence" value="ECO:0007669"/>
    <property type="project" value="InterPro"/>
</dbReference>
<evidence type="ECO:0000256" key="2">
    <source>
        <dbReference type="ARBA" id="ARBA00061659"/>
    </source>
</evidence>
<accession>A0A1R3GU45</accession>
<organism evidence="4 5">
    <name type="scientific">Corchorus capsularis</name>
    <name type="common">Jute</name>
    <dbReference type="NCBI Taxonomy" id="210143"/>
    <lineage>
        <taxon>Eukaryota</taxon>
        <taxon>Viridiplantae</taxon>
        <taxon>Streptophyta</taxon>
        <taxon>Embryophyta</taxon>
        <taxon>Tracheophyta</taxon>
        <taxon>Spermatophyta</taxon>
        <taxon>Magnoliopsida</taxon>
        <taxon>eudicotyledons</taxon>
        <taxon>Gunneridae</taxon>
        <taxon>Pentapetalae</taxon>
        <taxon>rosids</taxon>
        <taxon>malvids</taxon>
        <taxon>Malvales</taxon>
        <taxon>Malvaceae</taxon>
        <taxon>Grewioideae</taxon>
        <taxon>Apeibeae</taxon>
        <taxon>Corchorus</taxon>
    </lineage>
</organism>
<dbReference type="Gene3D" id="1.25.40.10">
    <property type="entry name" value="Tetratricopeptide repeat domain"/>
    <property type="match status" value="6"/>
</dbReference>
<evidence type="ECO:0000313" key="5">
    <source>
        <dbReference type="Proteomes" id="UP000188268"/>
    </source>
</evidence>
<protein>
    <recommendedName>
        <fullName evidence="6">Pentatricopeptide repeat-containing protein</fullName>
    </recommendedName>
</protein>
<dbReference type="PANTHER" id="PTHR47926:SF372">
    <property type="entry name" value="PENTATRICOPEPTIDE REPEAT-CONTAINING PROTEIN"/>
    <property type="match status" value="1"/>
</dbReference>
<dbReference type="OrthoDB" id="1929236at2759"/>
<dbReference type="Pfam" id="PF13041">
    <property type="entry name" value="PPR_2"/>
    <property type="match status" value="3"/>
</dbReference>
<dbReference type="Pfam" id="PF20431">
    <property type="entry name" value="E_motif"/>
    <property type="match status" value="1"/>
</dbReference>
<dbReference type="OMA" id="AYSQCGS"/>
<feature type="repeat" description="PPR" evidence="3">
    <location>
        <begin position="473"/>
        <end position="507"/>
    </location>
</feature>
<evidence type="ECO:0000256" key="1">
    <source>
        <dbReference type="ARBA" id="ARBA00022737"/>
    </source>
</evidence>
<dbReference type="EMBL" id="AWWV01013426">
    <property type="protein sequence ID" value="OMO61541.1"/>
    <property type="molecule type" value="Genomic_DNA"/>
</dbReference>
<dbReference type="Pfam" id="PF01535">
    <property type="entry name" value="PPR"/>
    <property type="match status" value="6"/>
</dbReference>
<reference evidence="4 5" key="1">
    <citation type="submission" date="2013-09" db="EMBL/GenBank/DDBJ databases">
        <title>Corchorus capsularis genome sequencing.</title>
        <authorList>
            <person name="Alam M."/>
            <person name="Haque M.S."/>
            <person name="Islam M.S."/>
            <person name="Emdad E.M."/>
            <person name="Islam M.M."/>
            <person name="Ahmed B."/>
            <person name="Halim A."/>
            <person name="Hossen Q.M.M."/>
            <person name="Hossain M.Z."/>
            <person name="Ahmed R."/>
            <person name="Khan M.M."/>
            <person name="Islam R."/>
            <person name="Rashid M.M."/>
            <person name="Khan S.A."/>
            <person name="Rahman M.S."/>
            <person name="Alam M."/>
        </authorList>
    </citation>
    <scope>NUCLEOTIDE SEQUENCE [LARGE SCALE GENOMIC DNA]</scope>
    <source>
        <strain evidence="5">cv. CVL-1</strain>
        <tissue evidence="4">Whole seedling</tissue>
    </source>
</reference>
<dbReference type="GO" id="GO:0005739">
    <property type="term" value="C:mitochondrion"/>
    <property type="evidence" value="ECO:0007669"/>
    <property type="project" value="UniProtKB-ARBA"/>
</dbReference>
<dbReference type="InterPro" id="IPR002885">
    <property type="entry name" value="PPR_rpt"/>
</dbReference>
<sequence length="717" mass="80779">MRRLLNSLIGSSAYAFYKVLTTHCCAIKLGTLADVYTANRILNAYTRCKELHIARKLFAEIPHRDIVSWNTMIAGYVNCGNLETAFEILKEMKRCGFDFDGYTFGSLLKGVASTCRLEVGKQLHSMIVKMSYEENVYAGSALLDMYAKCQNVEDAFMVFECLPEPNSVSWNALIAGFSQVGHRSTSFWLLDCMEKEGVAVDDGTFAPLLTLLDDIKFYELTIQIHAKIIKHGLAFDNTVCNAMITSYSECGSLENARKVFDGAVGMRDLVSWNSMLAAFLVHEKEELGFKLFLDMQRLGFEPDIYTYTSVLSACFDQKTHQSHGKSLHAVVIKRGLEYSVPISNALIAMYLKSNNTSMEEALKLFDSMELKDRVSWNSILTGFSQIGLSENALKFFGQMRSSMVEIDHYAFSAVLRSCSDLATLQLGRQVHVLAFKSGFETNEFVASALIFMYSKCGMIEDARKSFEETPKDSSIAWNSIVFGYAQNGQGNIALDLFFLMRDRKVRLDHITFVAVLTACSHIGLVEEGLKFLKSMESDYGIPPRMEHYACAVDLLGRAGQLDEAKTLIESMPFKPDAMVWKTFLGACRVSGNIELATQVASHLLELEPEEHCTYVILSNMYGHLKRWDEKASLTRLMRERGVKKVPGWSWIEIKNQVHAFNAEDKSHPKCKDIYQMIGQLVEEITWLDTDTGLDTSTSDFDETCEYYNVKLLSEGNL</sequence>
<dbReference type="PANTHER" id="PTHR47926">
    <property type="entry name" value="PENTATRICOPEPTIDE REPEAT-CONTAINING PROTEIN"/>
    <property type="match status" value="1"/>
</dbReference>
<dbReference type="AlphaFoldDB" id="A0A1R3GU45"/>
<gene>
    <name evidence="4" type="ORF">CCACVL1_23439</name>
</gene>
<dbReference type="FunFam" id="1.25.40.10:FF:000396">
    <property type="entry name" value="Pentatricopeptide repeat-containing protein At2g36730"/>
    <property type="match status" value="1"/>
</dbReference>
<dbReference type="Gramene" id="OMO61541">
    <property type="protein sequence ID" value="OMO61541"/>
    <property type="gene ID" value="CCACVL1_23439"/>
</dbReference>
<dbReference type="GO" id="GO:0003723">
    <property type="term" value="F:RNA binding"/>
    <property type="evidence" value="ECO:0007669"/>
    <property type="project" value="InterPro"/>
</dbReference>
<evidence type="ECO:0000256" key="3">
    <source>
        <dbReference type="PROSITE-ProRule" id="PRU00708"/>
    </source>
</evidence>
<keyword evidence="1" id="KW-0677">Repeat</keyword>
<dbReference type="PROSITE" id="PS51375">
    <property type="entry name" value="PPR"/>
    <property type="match status" value="5"/>
</dbReference>
<evidence type="ECO:0000313" key="4">
    <source>
        <dbReference type="EMBL" id="OMO61541.1"/>
    </source>
</evidence>
<dbReference type="InterPro" id="IPR011990">
    <property type="entry name" value="TPR-like_helical_dom_sf"/>
</dbReference>
<dbReference type="FunFam" id="1.25.40.10:FF:001386">
    <property type="entry name" value="Pentatricopeptide repeat-containing protein At3g26782, mitochondrial"/>
    <property type="match status" value="1"/>
</dbReference>
<dbReference type="Proteomes" id="UP000188268">
    <property type="component" value="Unassembled WGS sequence"/>
</dbReference>
<feature type="repeat" description="PPR" evidence="3">
    <location>
        <begin position="268"/>
        <end position="302"/>
    </location>
</feature>